<dbReference type="GO" id="GO:0004888">
    <property type="term" value="F:transmembrane signaling receptor activity"/>
    <property type="evidence" value="ECO:0007669"/>
    <property type="project" value="InterPro"/>
</dbReference>
<keyword evidence="1 3" id="KW-0807">Transducer</keyword>
<evidence type="ECO:0000256" key="3">
    <source>
        <dbReference type="PROSITE-ProRule" id="PRU00284"/>
    </source>
</evidence>
<feature type="transmembrane region" description="Helical" evidence="4">
    <location>
        <begin position="49"/>
        <end position="69"/>
    </location>
</feature>
<dbReference type="Gene3D" id="6.10.340.10">
    <property type="match status" value="1"/>
</dbReference>
<feature type="domain" description="Methyl-accepting transducer" evidence="5">
    <location>
        <begin position="344"/>
        <end position="580"/>
    </location>
</feature>
<feature type="transmembrane region" description="Helical" evidence="4">
    <location>
        <begin position="215"/>
        <end position="238"/>
    </location>
</feature>
<dbReference type="PRINTS" id="PR00260">
    <property type="entry name" value="CHEMTRNSDUCR"/>
</dbReference>
<dbReference type="InterPro" id="IPR004090">
    <property type="entry name" value="Chemotax_Me-accpt_rcpt"/>
</dbReference>
<dbReference type="InterPro" id="IPR004089">
    <property type="entry name" value="MCPsignal_dom"/>
</dbReference>
<dbReference type="PANTHER" id="PTHR32089:SF112">
    <property type="entry name" value="LYSOZYME-LIKE PROTEIN-RELATED"/>
    <property type="match status" value="1"/>
</dbReference>
<reference evidence="6 7" key="1">
    <citation type="submission" date="2019-07" db="EMBL/GenBank/DDBJ databases">
        <title>Genomic Encyclopedia of Archaeal and Bacterial Type Strains, Phase II (KMG-II): from individual species to whole genera.</title>
        <authorList>
            <person name="Goeker M."/>
        </authorList>
    </citation>
    <scope>NUCLEOTIDE SEQUENCE [LARGE SCALE GENOMIC DNA]</scope>
    <source>
        <strain evidence="6 7">ATCC BAA-2084</strain>
    </source>
</reference>
<proteinExistence type="inferred from homology"/>
<organism evidence="6 7">
    <name type="scientific">Altererythrobacter ishigakiensis</name>
    <dbReference type="NCBI Taxonomy" id="476157"/>
    <lineage>
        <taxon>Bacteria</taxon>
        <taxon>Pseudomonadati</taxon>
        <taxon>Pseudomonadota</taxon>
        <taxon>Alphaproteobacteria</taxon>
        <taxon>Sphingomonadales</taxon>
        <taxon>Erythrobacteraceae</taxon>
        <taxon>Altererythrobacter</taxon>
    </lineage>
</organism>
<dbReference type="STRING" id="476157.GCA_001663155_02411"/>
<keyword evidence="7" id="KW-1185">Reference proteome</keyword>
<dbReference type="GO" id="GO:0016020">
    <property type="term" value="C:membrane"/>
    <property type="evidence" value="ECO:0007669"/>
    <property type="project" value="InterPro"/>
</dbReference>
<evidence type="ECO:0000256" key="4">
    <source>
        <dbReference type="SAM" id="Phobius"/>
    </source>
</evidence>
<evidence type="ECO:0000256" key="2">
    <source>
        <dbReference type="ARBA" id="ARBA00029447"/>
    </source>
</evidence>
<sequence length="600" mass="64095">MSAIEDMTKQLQIETAQELEASKESAVSSRFRLKAWFHDLPLAGKIRTVFGTFLALVVAMSLVLGIGLFELYGRYTTSAAIVEATKTSANMRSTSGEFRYNAVRYIFGGEEAALERQRESYAQAQEELEQISTVVEQHLPQLIAQTDAIGGSFAAYDAKFDELRASLAREGQSEGSVALAYELSAQGDALFAETGRLERDMSAAVRQIEASGLEYFFNMIAAFVIVIGLAAAVMAYGLRYLSNDFAKKVSEVTSGMTKLANGDANFEIKGIDRRDEIGEMLRALALFKRANVRLQKWAKERADRAKADAAEQERIQEEKAQVLRDFAAQFERSVGDIVGGVAAASSQLQITATEMAKSAEESTHQTSLVSKSMEEANAGATAAAAASDEFAMSIGEISRQAASSAELAREASSTASDADNTISELAASAQEVGQIVELIQTIAQRTNLLALNASIEAARGGEAGRGFAVVASEVKELAMQTSRATEKISNQIQSMQDTTGASVTALRSIASQVDQLESTAVAIASAVDQQSVAGQDLARSIELAAQATDAVSSHIDDVRELSLSTGAAASQVLGSANNLEEQSRMLNSQVETFLSKVRQG</sequence>
<gene>
    <name evidence="6" type="ORF">JN10_0940</name>
</gene>
<evidence type="ECO:0000259" key="5">
    <source>
        <dbReference type="PROSITE" id="PS50111"/>
    </source>
</evidence>
<dbReference type="Proteomes" id="UP000320547">
    <property type="component" value="Unassembled WGS sequence"/>
</dbReference>
<keyword evidence="4" id="KW-1133">Transmembrane helix</keyword>
<comment type="similarity">
    <text evidence="2">Belongs to the methyl-accepting chemotaxis (MCP) protein family.</text>
</comment>
<comment type="caution">
    <text evidence="6">The sequence shown here is derived from an EMBL/GenBank/DDBJ whole genome shotgun (WGS) entry which is preliminary data.</text>
</comment>
<evidence type="ECO:0000313" key="7">
    <source>
        <dbReference type="Proteomes" id="UP000320547"/>
    </source>
</evidence>
<evidence type="ECO:0000313" key="6">
    <source>
        <dbReference type="EMBL" id="TWJ09309.1"/>
    </source>
</evidence>
<dbReference type="PANTHER" id="PTHR32089">
    <property type="entry name" value="METHYL-ACCEPTING CHEMOTAXIS PROTEIN MCPB"/>
    <property type="match status" value="1"/>
</dbReference>
<dbReference type="RefSeq" id="WP_067601609.1">
    <property type="nucleotide sequence ID" value="NZ_CP015963.1"/>
</dbReference>
<dbReference type="Pfam" id="PF00015">
    <property type="entry name" value="MCPsignal"/>
    <property type="match status" value="1"/>
</dbReference>
<dbReference type="GO" id="GO:0007165">
    <property type="term" value="P:signal transduction"/>
    <property type="evidence" value="ECO:0007669"/>
    <property type="project" value="UniProtKB-KW"/>
</dbReference>
<name>A0A562UUL3_9SPHN</name>
<dbReference type="EMBL" id="VLLK01000001">
    <property type="protein sequence ID" value="TWJ09309.1"/>
    <property type="molecule type" value="Genomic_DNA"/>
</dbReference>
<protein>
    <submittedName>
        <fullName evidence="6">Methyl-accepting chemotaxis protein</fullName>
    </submittedName>
</protein>
<dbReference type="SUPFAM" id="SSF58104">
    <property type="entry name" value="Methyl-accepting chemotaxis protein (MCP) signaling domain"/>
    <property type="match status" value="1"/>
</dbReference>
<dbReference type="AlphaFoldDB" id="A0A562UUL3"/>
<dbReference type="SMART" id="SM00283">
    <property type="entry name" value="MA"/>
    <property type="match status" value="1"/>
</dbReference>
<keyword evidence="4" id="KW-0812">Transmembrane</keyword>
<accession>A0A562UUL3</accession>
<dbReference type="Gene3D" id="1.10.287.950">
    <property type="entry name" value="Methyl-accepting chemotaxis protein"/>
    <property type="match status" value="1"/>
</dbReference>
<dbReference type="GO" id="GO:0006935">
    <property type="term" value="P:chemotaxis"/>
    <property type="evidence" value="ECO:0007669"/>
    <property type="project" value="InterPro"/>
</dbReference>
<dbReference type="PROSITE" id="PS50111">
    <property type="entry name" value="CHEMOTAXIS_TRANSDUC_2"/>
    <property type="match status" value="1"/>
</dbReference>
<evidence type="ECO:0000256" key="1">
    <source>
        <dbReference type="ARBA" id="ARBA00023224"/>
    </source>
</evidence>
<keyword evidence="4" id="KW-0472">Membrane</keyword>